<reference evidence="2 3" key="1">
    <citation type="submission" date="2017-10" db="EMBL/GenBank/DDBJ databases">
        <title>Development of genomic resources for the powdery mildew, Erysiphe pulchra.</title>
        <authorList>
            <person name="Wadl P.A."/>
            <person name="Mack B.M."/>
            <person name="Moore G."/>
            <person name="Beltz S.B."/>
        </authorList>
    </citation>
    <scope>NUCLEOTIDE SEQUENCE [LARGE SCALE GENOMIC DNA]</scope>
    <source>
        <strain evidence="2">Cflorida</strain>
    </source>
</reference>
<protein>
    <recommendedName>
        <fullName evidence="4">EKA-like protein</fullName>
    </recommendedName>
</protein>
<name>A0A2S4PQR3_9PEZI</name>
<evidence type="ECO:0000313" key="2">
    <source>
        <dbReference type="EMBL" id="POS84363.1"/>
    </source>
</evidence>
<evidence type="ECO:0000256" key="1">
    <source>
        <dbReference type="SAM" id="MobiDB-lite"/>
    </source>
</evidence>
<accession>A0A2S4PQR3</accession>
<evidence type="ECO:0008006" key="4">
    <source>
        <dbReference type="Google" id="ProtNLM"/>
    </source>
</evidence>
<gene>
    <name evidence="2" type="ORF">EPUL_003073</name>
</gene>
<organism evidence="2 3">
    <name type="scientific">Erysiphe pulchra</name>
    <dbReference type="NCBI Taxonomy" id="225359"/>
    <lineage>
        <taxon>Eukaryota</taxon>
        <taxon>Fungi</taxon>
        <taxon>Dikarya</taxon>
        <taxon>Ascomycota</taxon>
        <taxon>Pezizomycotina</taxon>
        <taxon>Leotiomycetes</taxon>
        <taxon>Erysiphales</taxon>
        <taxon>Erysiphaceae</taxon>
        <taxon>Erysiphe</taxon>
    </lineage>
</organism>
<feature type="region of interest" description="Disordered" evidence="1">
    <location>
        <begin position="204"/>
        <end position="231"/>
    </location>
</feature>
<keyword evidence="3" id="KW-1185">Reference proteome</keyword>
<dbReference type="AlphaFoldDB" id="A0A2S4PQR3"/>
<dbReference type="Proteomes" id="UP000237438">
    <property type="component" value="Unassembled WGS sequence"/>
</dbReference>
<comment type="caution">
    <text evidence="2">The sequence shown here is derived from an EMBL/GenBank/DDBJ whole genome shotgun (WGS) entry which is preliminary data.</text>
</comment>
<sequence length="255" mass="27603">MPPKRTKRQLTKAEIAKSRARARLKNKGLAPDLIDIDAVETAISALKPTEQINLPLTTSLPVFQAQLCTSSSGKELVVACPNTPSPSVSHDTPSIIESNKNIQCPPELQALVEAGQRRVAQTAANIEICTAAINSVEAVLAPLSNGTRNKFVASLKDNLRSAIAQFQRSAVPIMRKSTRNTKANFKNTAQNPTRSTWATIANKAHQKSPATPNMSQSLTSKMTGKSITESSSLSGADERLFLRIAKDHEWRLLSP</sequence>
<evidence type="ECO:0000313" key="3">
    <source>
        <dbReference type="Proteomes" id="UP000237438"/>
    </source>
</evidence>
<proteinExistence type="predicted"/>
<feature type="compositionally biased region" description="Polar residues" evidence="1">
    <location>
        <begin position="208"/>
        <end position="231"/>
    </location>
</feature>
<dbReference type="EMBL" id="PEDP01001050">
    <property type="protein sequence ID" value="POS84363.1"/>
    <property type="molecule type" value="Genomic_DNA"/>
</dbReference>